<protein>
    <submittedName>
        <fullName evidence="3">Pro-Pol polyprotein</fullName>
    </submittedName>
</protein>
<name>A0A8X6K017_TRICU</name>
<keyword evidence="4" id="KW-1185">Reference proteome</keyword>
<dbReference type="PROSITE" id="PS50158">
    <property type="entry name" value="ZF_CCHC"/>
    <property type="match status" value="1"/>
</dbReference>
<dbReference type="GO" id="GO:0008270">
    <property type="term" value="F:zinc ion binding"/>
    <property type="evidence" value="ECO:0007669"/>
    <property type="project" value="UniProtKB-KW"/>
</dbReference>
<dbReference type="GO" id="GO:0003676">
    <property type="term" value="F:nucleic acid binding"/>
    <property type="evidence" value="ECO:0007669"/>
    <property type="project" value="InterPro"/>
</dbReference>
<dbReference type="OrthoDB" id="8051507at2759"/>
<feature type="domain" description="CCHC-type" evidence="2">
    <location>
        <begin position="27"/>
        <end position="43"/>
    </location>
</feature>
<dbReference type="EMBL" id="BMAO01018596">
    <property type="protein sequence ID" value="GFR24621.1"/>
    <property type="molecule type" value="Genomic_DNA"/>
</dbReference>
<keyword evidence="1" id="KW-0863">Zinc-finger</keyword>
<evidence type="ECO:0000313" key="4">
    <source>
        <dbReference type="Proteomes" id="UP000887116"/>
    </source>
</evidence>
<dbReference type="Proteomes" id="UP000887116">
    <property type="component" value="Unassembled WGS sequence"/>
</dbReference>
<evidence type="ECO:0000313" key="3">
    <source>
        <dbReference type="EMBL" id="GFR24621.1"/>
    </source>
</evidence>
<keyword evidence="1" id="KW-0479">Metal-binding</keyword>
<dbReference type="GO" id="GO:0071897">
    <property type="term" value="P:DNA biosynthetic process"/>
    <property type="evidence" value="ECO:0007669"/>
    <property type="project" value="UniProtKB-ARBA"/>
</dbReference>
<dbReference type="SUPFAM" id="SSF57756">
    <property type="entry name" value="Retrovirus zinc finger-like domains"/>
    <property type="match status" value="1"/>
</dbReference>
<comment type="caution">
    <text evidence="3">The sequence shown here is derived from an EMBL/GenBank/DDBJ whole genome shotgun (WGS) entry which is preliminary data.</text>
</comment>
<evidence type="ECO:0000256" key="1">
    <source>
        <dbReference type="PROSITE-ProRule" id="PRU00047"/>
    </source>
</evidence>
<accession>A0A8X6K017</accession>
<dbReference type="InterPro" id="IPR050951">
    <property type="entry name" value="Retrovirus_Pol_polyprotein"/>
</dbReference>
<dbReference type="AlphaFoldDB" id="A0A8X6K017"/>
<proteinExistence type="predicted"/>
<dbReference type="PANTHER" id="PTHR37984">
    <property type="entry name" value="PROTEIN CBG26694"/>
    <property type="match status" value="1"/>
</dbReference>
<dbReference type="InterPro" id="IPR036875">
    <property type="entry name" value="Znf_CCHC_sf"/>
</dbReference>
<dbReference type="InterPro" id="IPR043502">
    <property type="entry name" value="DNA/RNA_pol_sf"/>
</dbReference>
<dbReference type="SMART" id="SM00343">
    <property type="entry name" value="ZnF_C2HC"/>
    <property type="match status" value="1"/>
</dbReference>
<dbReference type="PANTHER" id="PTHR37984:SF5">
    <property type="entry name" value="PROTEIN NYNRIN-LIKE"/>
    <property type="match status" value="1"/>
</dbReference>
<organism evidence="3 4">
    <name type="scientific">Trichonephila clavata</name>
    <name type="common">Joro spider</name>
    <name type="synonym">Nephila clavata</name>
    <dbReference type="NCBI Taxonomy" id="2740835"/>
    <lineage>
        <taxon>Eukaryota</taxon>
        <taxon>Metazoa</taxon>
        <taxon>Ecdysozoa</taxon>
        <taxon>Arthropoda</taxon>
        <taxon>Chelicerata</taxon>
        <taxon>Arachnida</taxon>
        <taxon>Araneae</taxon>
        <taxon>Araneomorphae</taxon>
        <taxon>Entelegynae</taxon>
        <taxon>Araneoidea</taxon>
        <taxon>Nephilidae</taxon>
        <taxon>Trichonephila</taxon>
    </lineage>
</organism>
<evidence type="ECO:0000259" key="2">
    <source>
        <dbReference type="PROSITE" id="PS50158"/>
    </source>
</evidence>
<dbReference type="SUPFAM" id="SSF56672">
    <property type="entry name" value="DNA/RNA polymerases"/>
    <property type="match status" value="1"/>
</dbReference>
<dbReference type="Gene3D" id="3.10.10.10">
    <property type="entry name" value="HIV Type 1 Reverse Transcriptase, subunit A, domain 1"/>
    <property type="match status" value="1"/>
</dbReference>
<dbReference type="InterPro" id="IPR001878">
    <property type="entry name" value="Znf_CCHC"/>
</dbReference>
<dbReference type="Gene3D" id="4.10.60.10">
    <property type="entry name" value="Zinc finger, CCHC-type"/>
    <property type="match status" value="1"/>
</dbReference>
<gene>
    <name evidence="3" type="primary">pol_1639</name>
    <name evidence="3" type="ORF">TNCT_4601</name>
</gene>
<keyword evidence="1" id="KW-0862">Zinc</keyword>
<dbReference type="Pfam" id="PF00098">
    <property type="entry name" value="zf-CCHC"/>
    <property type="match status" value="1"/>
</dbReference>
<sequence>MGNCRYNNHFNDNSHQARYNQTRITPRCYTCGKEGHFSRACRDKNLNKQDSQKNKFSSPIKAQSNVVQAEDTTKNIVTAKTDASESTYSGAQISVVRADLIKDIESTGEGKIKLISAFGDSEVAPLRTFNIKIDDGWHDAIPITCAVSKKLVNDMLICQTAYEALLESIQLCSVNARQVIDVGVQMDEVRDSTVCEVPTREESSYSDIEVSTDVVNIENEVRSNLSSETRIYGRLPSEPMTILKEFWTGEREIPTSAARSVEEYLKQLQKKLQDAHDIASENSAKNEELRMEDGNTRELHVNKLRPYISRVDHVGIIFDQYTDFGELHYAPTDKENQPNIDIELNQMPDVLNAQQKYQLRNLLQRYEDIFRNRPGKARVKGHSVKVTADSSPKRLQPYRVPIALQKEVERQINELLDMDLIEHSDSHQDLTSDSKTSTTLATAVRNIDQIR</sequence>
<reference evidence="3" key="1">
    <citation type="submission" date="2020-07" db="EMBL/GenBank/DDBJ databases">
        <title>Multicomponent nature underlies the extraordinary mechanical properties of spider dragline silk.</title>
        <authorList>
            <person name="Kono N."/>
            <person name="Nakamura H."/>
            <person name="Mori M."/>
            <person name="Yoshida Y."/>
            <person name="Ohtoshi R."/>
            <person name="Malay A.D."/>
            <person name="Moran D.A.P."/>
            <person name="Tomita M."/>
            <person name="Numata K."/>
            <person name="Arakawa K."/>
        </authorList>
    </citation>
    <scope>NUCLEOTIDE SEQUENCE</scope>
</reference>